<dbReference type="GO" id="GO:0004644">
    <property type="term" value="F:phosphoribosylglycinamide formyltransferase activity"/>
    <property type="evidence" value="ECO:0007669"/>
    <property type="project" value="UniProtKB-EC"/>
</dbReference>
<dbReference type="SUPFAM" id="SSF53328">
    <property type="entry name" value="Formyltransferase"/>
    <property type="match status" value="1"/>
</dbReference>
<dbReference type="Proteomes" id="UP000176221">
    <property type="component" value="Unassembled WGS sequence"/>
</dbReference>
<keyword evidence="3" id="KW-0808">Transferase</keyword>
<evidence type="ECO:0000256" key="2">
    <source>
        <dbReference type="ARBA" id="ARBA00012254"/>
    </source>
</evidence>
<dbReference type="CDD" id="cd08653">
    <property type="entry name" value="FMT_core_like_3"/>
    <property type="match status" value="1"/>
</dbReference>
<dbReference type="EC" id="2.1.2.2" evidence="2"/>
<dbReference type="AlphaFoldDB" id="A0A1G2N8L1"/>
<gene>
    <name evidence="6" type="ORF">A2928_00140</name>
</gene>
<proteinExistence type="predicted"/>
<feature type="domain" description="Formyl transferase N-terminal" evidence="5">
    <location>
        <begin position="95"/>
        <end position="205"/>
    </location>
</feature>
<comment type="caution">
    <text evidence="6">The sequence shown here is derived from an EMBL/GenBank/DDBJ whole genome shotgun (WGS) entry which is preliminary data.</text>
</comment>
<dbReference type="EMBL" id="MHRX01000047">
    <property type="protein sequence ID" value="OHA32403.1"/>
    <property type="molecule type" value="Genomic_DNA"/>
</dbReference>
<dbReference type="InterPro" id="IPR002376">
    <property type="entry name" value="Formyl_transf_N"/>
</dbReference>
<sequence length="265" mass="29874">MRLIILTGNQLRHKYFANTLAEHFSVMAILSERKIIDLGSKAGIIDPPLGTNEEEAKLWRWHFGLAHDEEERMFRDNVHFAKGLNVIEVPKGKINDNSYVDTLRKLRPDGIAVFGTSILKGEMIAAGEGKIINMHLGLSPYYRGSATNFWPLYNEEPEFVGVTVHLIDPGIDTGAIIHQGRPHVEENDNQHTIGNKTIVVGTELMKKSLEELKNGTIKSFKQTENGKLYQRKDFSPIHLKKIKQLLDGGMLGRYARSPKEVVLIP</sequence>
<evidence type="ECO:0000256" key="3">
    <source>
        <dbReference type="ARBA" id="ARBA00022679"/>
    </source>
</evidence>
<evidence type="ECO:0000256" key="4">
    <source>
        <dbReference type="ARBA" id="ARBA00022755"/>
    </source>
</evidence>
<evidence type="ECO:0000313" key="7">
    <source>
        <dbReference type="Proteomes" id="UP000176221"/>
    </source>
</evidence>
<dbReference type="Gene3D" id="3.40.50.170">
    <property type="entry name" value="Formyl transferase, N-terminal domain"/>
    <property type="match status" value="1"/>
</dbReference>
<dbReference type="Pfam" id="PF00551">
    <property type="entry name" value="Formyl_trans_N"/>
    <property type="match status" value="1"/>
</dbReference>
<dbReference type="GO" id="GO:0006189">
    <property type="term" value="P:'de novo' IMP biosynthetic process"/>
    <property type="evidence" value="ECO:0007669"/>
    <property type="project" value="TreeGrafter"/>
</dbReference>
<dbReference type="InterPro" id="IPR036477">
    <property type="entry name" value="Formyl_transf_N_sf"/>
</dbReference>
<evidence type="ECO:0000313" key="6">
    <source>
        <dbReference type="EMBL" id="OHA32403.1"/>
    </source>
</evidence>
<comment type="pathway">
    <text evidence="1">Purine metabolism; IMP biosynthesis via de novo pathway; N(2)-formyl-N(1)-(5-phospho-D-ribosyl)glycinamide from N(1)-(5-phospho-D-ribosyl)glycinamide (10-formyl THF route): step 1/1.</text>
</comment>
<protein>
    <recommendedName>
        <fullName evidence="2">phosphoribosylglycinamide formyltransferase 1</fullName>
        <ecNumber evidence="2">2.1.2.2</ecNumber>
    </recommendedName>
</protein>
<evidence type="ECO:0000259" key="5">
    <source>
        <dbReference type="Pfam" id="PF00551"/>
    </source>
</evidence>
<dbReference type="STRING" id="1802319.A2928_00140"/>
<organism evidence="6 7">
    <name type="scientific">Candidatus Taylorbacteria bacterium RIFCSPLOWO2_01_FULL_45_15b</name>
    <dbReference type="NCBI Taxonomy" id="1802319"/>
    <lineage>
        <taxon>Bacteria</taxon>
        <taxon>Candidatus Tayloriibacteriota</taxon>
    </lineage>
</organism>
<dbReference type="GO" id="GO:0005829">
    <property type="term" value="C:cytosol"/>
    <property type="evidence" value="ECO:0007669"/>
    <property type="project" value="TreeGrafter"/>
</dbReference>
<name>A0A1G2N8L1_9BACT</name>
<dbReference type="PANTHER" id="PTHR43369">
    <property type="entry name" value="PHOSPHORIBOSYLGLYCINAMIDE FORMYLTRANSFERASE"/>
    <property type="match status" value="1"/>
</dbReference>
<accession>A0A1G2N8L1</accession>
<reference evidence="6 7" key="1">
    <citation type="journal article" date="2016" name="Nat. Commun.">
        <title>Thousands of microbial genomes shed light on interconnected biogeochemical processes in an aquifer system.</title>
        <authorList>
            <person name="Anantharaman K."/>
            <person name="Brown C.T."/>
            <person name="Hug L.A."/>
            <person name="Sharon I."/>
            <person name="Castelle C.J."/>
            <person name="Probst A.J."/>
            <person name="Thomas B.C."/>
            <person name="Singh A."/>
            <person name="Wilkins M.J."/>
            <person name="Karaoz U."/>
            <person name="Brodie E.L."/>
            <person name="Williams K.H."/>
            <person name="Hubbard S.S."/>
            <person name="Banfield J.F."/>
        </authorList>
    </citation>
    <scope>NUCLEOTIDE SEQUENCE [LARGE SCALE GENOMIC DNA]</scope>
</reference>
<evidence type="ECO:0000256" key="1">
    <source>
        <dbReference type="ARBA" id="ARBA00005054"/>
    </source>
</evidence>
<dbReference type="PANTHER" id="PTHR43369:SF2">
    <property type="entry name" value="PHOSPHORIBOSYLGLYCINAMIDE FORMYLTRANSFERASE"/>
    <property type="match status" value="1"/>
</dbReference>
<keyword evidence="4" id="KW-0658">Purine biosynthesis</keyword>